<dbReference type="EMBL" id="BAAAJE010000015">
    <property type="protein sequence ID" value="GAA1148259.1"/>
    <property type="molecule type" value="Genomic_DNA"/>
</dbReference>
<dbReference type="InterPro" id="IPR008254">
    <property type="entry name" value="Flavodoxin/NO_synth"/>
</dbReference>
<dbReference type="Gene3D" id="3.40.50.360">
    <property type="match status" value="1"/>
</dbReference>
<organism evidence="2 3">
    <name type="scientific">Nocardioides aquiterrae</name>
    <dbReference type="NCBI Taxonomy" id="203799"/>
    <lineage>
        <taxon>Bacteria</taxon>
        <taxon>Bacillati</taxon>
        <taxon>Actinomycetota</taxon>
        <taxon>Actinomycetes</taxon>
        <taxon>Propionibacteriales</taxon>
        <taxon>Nocardioidaceae</taxon>
        <taxon>Nocardioides</taxon>
    </lineage>
</organism>
<accession>A0ABN1UFS9</accession>
<gene>
    <name evidence="2" type="ORF">GCM10009606_28720</name>
</gene>
<name>A0ABN1UFS9_9ACTN</name>
<proteinExistence type="predicted"/>
<dbReference type="PROSITE" id="PS50902">
    <property type="entry name" value="FLAVODOXIN_LIKE"/>
    <property type="match status" value="1"/>
</dbReference>
<reference evidence="2 3" key="1">
    <citation type="journal article" date="2019" name="Int. J. Syst. Evol. Microbiol.">
        <title>The Global Catalogue of Microorganisms (GCM) 10K type strain sequencing project: providing services to taxonomists for standard genome sequencing and annotation.</title>
        <authorList>
            <consortium name="The Broad Institute Genomics Platform"/>
            <consortium name="The Broad Institute Genome Sequencing Center for Infectious Disease"/>
            <person name="Wu L."/>
            <person name="Ma J."/>
        </authorList>
    </citation>
    <scope>NUCLEOTIDE SEQUENCE [LARGE SCALE GENOMIC DNA]</scope>
    <source>
        <strain evidence="2 3">JCM 11813</strain>
    </source>
</reference>
<sequence>MSDTPADRPRALVVYESMFGCTESVTRAVVEGLEQGGVDAVVAEVRAAGRAGEQEYDLLVVGAPTHAFSLSRPGTRQDAVRQGARADRAETGVREWITALDPDEGRHRPAAAFDTRVTKVRHLPKAASTRAVHLLARRGFTVAERPAPFFVEDVKGPLVDGELDRARAWGRRIALRYLHEHPAPPAAAG</sequence>
<feature type="domain" description="Flavodoxin-like" evidence="1">
    <location>
        <begin position="11"/>
        <end position="174"/>
    </location>
</feature>
<evidence type="ECO:0000313" key="2">
    <source>
        <dbReference type="EMBL" id="GAA1148259.1"/>
    </source>
</evidence>
<dbReference type="Proteomes" id="UP001499979">
    <property type="component" value="Unassembled WGS sequence"/>
</dbReference>
<dbReference type="RefSeq" id="WP_343908266.1">
    <property type="nucleotide sequence ID" value="NZ_BAAAJE010000015.1"/>
</dbReference>
<dbReference type="InterPro" id="IPR029039">
    <property type="entry name" value="Flavoprotein-like_sf"/>
</dbReference>
<evidence type="ECO:0000259" key="1">
    <source>
        <dbReference type="PROSITE" id="PS50902"/>
    </source>
</evidence>
<evidence type="ECO:0000313" key="3">
    <source>
        <dbReference type="Proteomes" id="UP001499979"/>
    </source>
</evidence>
<protein>
    <submittedName>
        <fullName evidence="2">Flavodoxin family protein</fullName>
    </submittedName>
</protein>
<keyword evidence="3" id="KW-1185">Reference proteome</keyword>
<comment type="caution">
    <text evidence="2">The sequence shown here is derived from an EMBL/GenBank/DDBJ whole genome shotgun (WGS) entry which is preliminary data.</text>
</comment>
<dbReference type="SUPFAM" id="SSF52218">
    <property type="entry name" value="Flavoproteins"/>
    <property type="match status" value="1"/>
</dbReference>